<sequence length="264" mass="29431">MAFTIDRVNLSPVIATLPSVTNHLRLTLDKVLANAKQLFDLLHRTPNLIELNLFRFFFTFLSYEVDEMHIPSADEMTTVSHLTSLHVRFELLDTNANLDQEHMVRQPVQAVLGHLCAPNLEKLHLDVIDSVRATGSAEFDIAQTVLFLDKSGTPDVQQIIITRMSASASPEDLVALLAAMPSLEHLVVVCLRQSITDAMLEFVAGALIAFSPTSTSPANPLLQVVSSQIQQFTESMTRYGLTQLQEALESYLASTRCRLWRILM</sequence>
<reference evidence="1 2" key="1">
    <citation type="journal article" date="2019" name="Nat. Ecol. Evol.">
        <title>Megaphylogeny resolves global patterns of mushroom evolution.</title>
        <authorList>
            <person name="Varga T."/>
            <person name="Krizsan K."/>
            <person name="Foldi C."/>
            <person name="Dima B."/>
            <person name="Sanchez-Garcia M."/>
            <person name="Sanchez-Ramirez S."/>
            <person name="Szollosi G.J."/>
            <person name="Szarkandi J.G."/>
            <person name="Papp V."/>
            <person name="Albert L."/>
            <person name="Andreopoulos W."/>
            <person name="Angelini C."/>
            <person name="Antonin V."/>
            <person name="Barry K.W."/>
            <person name="Bougher N.L."/>
            <person name="Buchanan P."/>
            <person name="Buyck B."/>
            <person name="Bense V."/>
            <person name="Catcheside P."/>
            <person name="Chovatia M."/>
            <person name="Cooper J."/>
            <person name="Damon W."/>
            <person name="Desjardin D."/>
            <person name="Finy P."/>
            <person name="Geml J."/>
            <person name="Haridas S."/>
            <person name="Hughes K."/>
            <person name="Justo A."/>
            <person name="Karasinski D."/>
            <person name="Kautmanova I."/>
            <person name="Kiss B."/>
            <person name="Kocsube S."/>
            <person name="Kotiranta H."/>
            <person name="LaButti K.M."/>
            <person name="Lechner B.E."/>
            <person name="Liimatainen K."/>
            <person name="Lipzen A."/>
            <person name="Lukacs Z."/>
            <person name="Mihaltcheva S."/>
            <person name="Morgado L.N."/>
            <person name="Niskanen T."/>
            <person name="Noordeloos M.E."/>
            <person name="Ohm R.A."/>
            <person name="Ortiz-Santana B."/>
            <person name="Ovrebo C."/>
            <person name="Racz N."/>
            <person name="Riley R."/>
            <person name="Savchenko A."/>
            <person name="Shiryaev A."/>
            <person name="Soop K."/>
            <person name="Spirin V."/>
            <person name="Szebenyi C."/>
            <person name="Tomsovsky M."/>
            <person name="Tulloss R.E."/>
            <person name="Uehling J."/>
            <person name="Grigoriev I.V."/>
            <person name="Vagvolgyi C."/>
            <person name="Papp T."/>
            <person name="Martin F.M."/>
            <person name="Miettinen O."/>
            <person name="Hibbett D.S."/>
            <person name="Nagy L.G."/>
        </authorList>
    </citation>
    <scope>NUCLEOTIDE SEQUENCE [LARGE SCALE GENOMIC DNA]</scope>
    <source>
        <strain evidence="1 2">CBS 309.79</strain>
    </source>
</reference>
<organism evidence="1 2">
    <name type="scientific">Pterulicium gracile</name>
    <dbReference type="NCBI Taxonomy" id="1884261"/>
    <lineage>
        <taxon>Eukaryota</taxon>
        <taxon>Fungi</taxon>
        <taxon>Dikarya</taxon>
        <taxon>Basidiomycota</taxon>
        <taxon>Agaricomycotina</taxon>
        <taxon>Agaricomycetes</taxon>
        <taxon>Agaricomycetidae</taxon>
        <taxon>Agaricales</taxon>
        <taxon>Pleurotineae</taxon>
        <taxon>Pterulaceae</taxon>
        <taxon>Pterulicium</taxon>
    </lineage>
</organism>
<dbReference type="EMBL" id="ML178814">
    <property type="protein sequence ID" value="TFL07817.1"/>
    <property type="molecule type" value="Genomic_DNA"/>
</dbReference>
<dbReference type="Proteomes" id="UP000305067">
    <property type="component" value="Unassembled WGS sequence"/>
</dbReference>
<dbReference type="InterPro" id="IPR032675">
    <property type="entry name" value="LRR_dom_sf"/>
</dbReference>
<name>A0A5C3R2C4_9AGAR</name>
<proteinExistence type="predicted"/>
<keyword evidence="2" id="KW-1185">Reference proteome</keyword>
<evidence type="ECO:0000313" key="1">
    <source>
        <dbReference type="EMBL" id="TFL07817.1"/>
    </source>
</evidence>
<evidence type="ECO:0000313" key="2">
    <source>
        <dbReference type="Proteomes" id="UP000305067"/>
    </source>
</evidence>
<dbReference type="AlphaFoldDB" id="A0A5C3R2C4"/>
<gene>
    <name evidence="1" type="ORF">BDV98DRAFT_617276</name>
</gene>
<accession>A0A5C3R2C4</accession>
<dbReference type="Gene3D" id="3.80.10.10">
    <property type="entry name" value="Ribonuclease Inhibitor"/>
    <property type="match status" value="1"/>
</dbReference>
<protein>
    <submittedName>
        <fullName evidence="1">Uncharacterized protein</fullName>
    </submittedName>
</protein>